<accession>A0AAW1SY74</accession>
<keyword evidence="8" id="KW-1185">Reference proteome</keyword>
<evidence type="ECO:0000313" key="7">
    <source>
        <dbReference type="EMBL" id="KAK9862005.1"/>
    </source>
</evidence>
<proteinExistence type="inferred from homology"/>
<evidence type="ECO:0008006" key="9">
    <source>
        <dbReference type="Google" id="ProtNLM"/>
    </source>
</evidence>
<dbReference type="GO" id="GO:0003682">
    <property type="term" value="F:chromatin binding"/>
    <property type="evidence" value="ECO:0007669"/>
    <property type="project" value="TreeGrafter"/>
</dbReference>
<dbReference type="AlphaFoldDB" id="A0AAW1SY74"/>
<protein>
    <recommendedName>
        <fullName evidence="9">Cell division control protein 45</fullName>
    </recommendedName>
</protein>
<evidence type="ECO:0000256" key="3">
    <source>
        <dbReference type="ARBA" id="ARBA00022705"/>
    </source>
</evidence>
<dbReference type="PANTHER" id="PTHR10507:SF0">
    <property type="entry name" value="CELL DIVISION CONTROL PROTEIN 45 HOMOLOG"/>
    <property type="match status" value="1"/>
</dbReference>
<dbReference type="GO" id="GO:0003697">
    <property type="term" value="F:single-stranded DNA binding"/>
    <property type="evidence" value="ECO:0007669"/>
    <property type="project" value="TreeGrafter"/>
</dbReference>
<keyword evidence="5" id="KW-0131">Cell cycle</keyword>
<evidence type="ECO:0000256" key="5">
    <source>
        <dbReference type="ARBA" id="ARBA00023306"/>
    </source>
</evidence>
<name>A0AAW1SY74_9CHLO</name>
<organism evidence="7 8">
    <name type="scientific">Apatococcus fuscideae</name>
    <dbReference type="NCBI Taxonomy" id="2026836"/>
    <lineage>
        <taxon>Eukaryota</taxon>
        <taxon>Viridiplantae</taxon>
        <taxon>Chlorophyta</taxon>
        <taxon>core chlorophytes</taxon>
        <taxon>Trebouxiophyceae</taxon>
        <taxon>Chlorellales</taxon>
        <taxon>Chlorellaceae</taxon>
        <taxon>Apatococcus</taxon>
    </lineage>
</organism>
<keyword evidence="3" id="KW-0235">DNA replication</keyword>
<comment type="subcellular location">
    <subcellularLocation>
        <location evidence="1">Nucleus</location>
    </subcellularLocation>
</comment>
<dbReference type="GO" id="GO:0006270">
    <property type="term" value="P:DNA replication initiation"/>
    <property type="evidence" value="ECO:0007669"/>
    <property type="project" value="InterPro"/>
</dbReference>
<evidence type="ECO:0000256" key="4">
    <source>
        <dbReference type="ARBA" id="ARBA00023242"/>
    </source>
</evidence>
<gene>
    <name evidence="7" type="ORF">WJX84_004878</name>
</gene>
<sequence length="629" mass="71133">MNLDAAGRVIGPEAWSDLFENIKSDCYASRERKVLVFVPATNADSVAAIRILEVVLRAIHLPYSVYPVTRYAQVQETCESELTGDFVNFRTIFFINCGAQEDLLNLFTPSQLELLKVVVIDSHRPIHYNNFWHRNIWIFHDPVDGEVSPEDMPKPDGLSDCEDEDEVGRPPPAEGLHGDDGEDSDDDSFKENVRPLQRQRLSEEDESSRLPERQAARAAIRRKRKEYLGQGQTFSKPAACLLFDLAYQLQQDDPFLLWMSIVGLTDHLVHQQISPERYAEYQISYETRSNVYAPTNERAEVTVQGRGEAGAMTYEVDTPSYGSIEPVDDYHFTLMRHWSLHESMLHSTYVATRLKTWHDRGRKKLEELIARMGFPLQHAKASFAAMRPFLQQQLGTKLTQHGHNYRLDDDVKSFIMKVGYAVKLCAADAVHGVTALLEVCQTPGSEEDCPMHRFWEAWEALGVKDNVSIKRGIELSKRLQRAILSDGGLLIGRKAVRELQTYRLFNLSKEDIANRELLSQPLALLKLGMFLREAHWQETNKRKNLVLVGPKSQNPAEGGFCLVAGINASGPELALTQGNTFGQMFKSAALRLNADVQQDGFETSIIKVQAEDVIRFLRELATVDLTAVT</sequence>
<evidence type="ECO:0000256" key="6">
    <source>
        <dbReference type="SAM" id="MobiDB-lite"/>
    </source>
</evidence>
<comment type="similarity">
    <text evidence="2">Belongs to the CDC45 family.</text>
</comment>
<keyword evidence="4" id="KW-0539">Nucleus</keyword>
<dbReference type="EMBL" id="JALJOV010000669">
    <property type="protein sequence ID" value="KAK9862005.1"/>
    <property type="molecule type" value="Genomic_DNA"/>
</dbReference>
<dbReference type="Pfam" id="PF02724">
    <property type="entry name" value="CDC45"/>
    <property type="match status" value="1"/>
</dbReference>
<evidence type="ECO:0000313" key="8">
    <source>
        <dbReference type="Proteomes" id="UP001485043"/>
    </source>
</evidence>
<dbReference type="Proteomes" id="UP001485043">
    <property type="component" value="Unassembled WGS sequence"/>
</dbReference>
<reference evidence="7 8" key="1">
    <citation type="journal article" date="2024" name="Nat. Commun.">
        <title>Phylogenomics reveals the evolutionary origins of lichenization in chlorophyte algae.</title>
        <authorList>
            <person name="Puginier C."/>
            <person name="Libourel C."/>
            <person name="Otte J."/>
            <person name="Skaloud P."/>
            <person name="Haon M."/>
            <person name="Grisel S."/>
            <person name="Petersen M."/>
            <person name="Berrin J.G."/>
            <person name="Delaux P.M."/>
            <person name="Dal Grande F."/>
            <person name="Keller J."/>
        </authorList>
    </citation>
    <scope>NUCLEOTIDE SEQUENCE [LARGE SCALE GENOMIC DNA]</scope>
    <source>
        <strain evidence="7 8">SAG 2523</strain>
    </source>
</reference>
<dbReference type="GO" id="GO:0000727">
    <property type="term" value="P:double-strand break repair via break-induced replication"/>
    <property type="evidence" value="ECO:0007669"/>
    <property type="project" value="TreeGrafter"/>
</dbReference>
<evidence type="ECO:0000256" key="1">
    <source>
        <dbReference type="ARBA" id="ARBA00004123"/>
    </source>
</evidence>
<dbReference type="GO" id="GO:0003688">
    <property type="term" value="F:DNA replication origin binding"/>
    <property type="evidence" value="ECO:0007669"/>
    <property type="project" value="TreeGrafter"/>
</dbReference>
<evidence type="ECO:0000256" key="2">
    <source>
        <dbReference type="ARBA" id="ARBA00010727"/>
    </source>
</evidence>
<dbReference type="InterPro" id="IPR003874">
    <property type="entry name" value="CDC45"/>
</dbReference>
<dbReference type="GO" id="GO:0031261">
    <property type="term" value="C:DNA replication preinitiation complex"/>
    <property type="evidence" value="ECO:0007669"/>
    <property type="project" value="TreeGrafter"/>
</dbReference>
<comment type="caution">
    <text evidence="7">The sequence shown here is derived from an EMBL/GenBank/DDBJ whole genome shotgun (WGS) entry which is preliminary data.</text>
</comment>
<feature type="region of interest" description="Disordered" evidence="6">
    <location>
        <begin position="147"/>
        <end position="216"/>
    </location>
</feature>
<dbReference type="GO" id="GO:1902977">
    <property type="term" value="P:mitotic DNA replication preinitiation complex assembly"/>
    <property type="evidence" value="ECO:0007669"/>
    <property type="project" value="TreeGrafter"/>
</dbReference>
<dbReference type="PANTHER" id="PTHR10507">
    <property type="entry name" value="CDC45-RELATED PROTEIN"/>
    <property type="match status" value="1"/>
</dbReference>